<dbReference type="AlphaFoldDB" id="A0A2P2IHX1"/>
<organism evidence="2">
    <name type="scientific">Rhizophora mucronata</name>
    <name type="common">Asiatic mangrove</name>
    <dbReference type="NCBI Taxonomy" id="61149"/>
    <lineage>
        <taxon>Eukaryota</taxon>
        <taxon>Viridiplantae</taxon>
        <taxon>Streptophyta</taxon>
        <taxon>Embryophyta</taxon>
        <taxon>Tracheophyta</taxon>
        <taxon>Spermatophyta</taxon>
        <taxon>Magnoliopsida</taxon>
        <taxon>eudicotyledons</taxon>
        <taxon>Gunneridae</taxon>
        <taxon>Pentapetalae</taxon>
        <taxon>rosids</taxon>
        <taxon>fabids</taxon>
        <taxon>Malpighiales</taxon>
        <taxon>Rhizophoraceae</taxon>
        <taxon>Rhizophora</taxon>
    </lineage>
</organism>
<evidence type="ECO:0000256" key="1">
    <source>
        <dbReference type="SAM" id="MobiDB-lite"/>
    </source>
</evidence>
<sequence>MRAKFSEASTGMHRPLFSPGKQSLHQELSNGYL</sequence>
<accession>A0A2P2IHX1</accession>
<feature type="region of interest" description="Disordered" evidence="1">
    <location>
        <begin position="1"/>
        <end position="33"/>
    </location>
</feature>
<feature type="compositionally biased region" description="Polar residues" evidence="1">
    <location>
        <begin position="20"/>
        <end position="33"/>
    </location>
</feature>
<dbReference type="EMBL" id="GGEC01000351">
    <property type="protein sequence ID" value="MBW80834.1"/>
    <property type="molecule type" value="Transcribed_RNA"/>
</dbReference>
<name>A0A2P2IHX1_RHIMU</name>
<proteinExistence type="predicted"/>
<evidence type="ECO:0000313" key="2">
    <source>
        <dbReference type="EMBL" id="MBW80834.1"/>
    </source>
</evidence>
<reference evidence="2" key="1">
    <citation type="submission" date="2018-02" db="EMBL/GenBank/DDBJ databases">
        <title>Rhizophora mucronata_Transcriptome.</title>
        <authorList>
            <person name="Meera S.P."/>
            <person name="Sreeshan A."/>
            <person name="Augustine A."/>
        </authorList>
    </citation>
    <scope>NUCLEOTIDE SEQUENCE</scope>
    <source>
        <tissue evidence="2">Leaf</tissue>
    </source>
</reference>
<protein>
    <submittedName>
        <fullName evidence="2">Uncharacterized protein</fullName>
    </submittedName>
</protein>